<dbReference type="Proteomes" id="UP000238479">
    <property type="component" value="Chromosome 4"/>
</dbReference>
<protein>
    <submittedName>
        <fullName evidence="1">Uncharacterized protein</fullName>
    </submittedName>
</protein>
<dbReference type="Gramene" id="PRQ39287">
    <property type="protein sequence ID" value="PRQ39287"/>
    <property type="gene ID" value="RchiOBHm_Chr4g0423511"/>
</dbReference>
<organism evidence="1 2">
    <name type="scientific">Rosa chinensis</name>
    <name type="common">China rose</name>
    <dbReference type="NCBI Taxonomy" id="74649"/>
    <lineage>
        <taxon>Eukaryota</taxon>
        <taxon>Viridiplantae</taxon>
        <taxon>Streptophyta</taxon>
        <taxon>Embryophyta</taxon>
        <taxon>Tracheophyta</taxon>
        <taxon>Spermatophyta</taxon>
        <taxon>Magnoliopsida</taxon>
        <taxon>eudicotyledons</taxon>
        <taxon>Gunneridae</taxon>
        <taxon>Pentapetalae</taxon>
        <taxon>rosids</taxon>
        <taxon>fabids</taxon>
        <taxon>Rosales</taxon>
        <taxon>Rosaceae</taxon>
        <taxon>Rosoideae</taxon>
        <taxon>Rosoideae incertae sedis</taxon>
        <taxon>Rosa</taxon>
    </lineage>
</organism>
<reference evidence="1 2" key="1">
    <citation type="journal article" date="2018" name="Nat. Genet.">
        <title>The Rosa genome provides new insights in the design of modern roses.</title>
        <authorList>
            <person name="Bendahmane M."/>
        </authorList>
    </citation>
    <scope>NUCLEOTIDE SEQUENCE [LARGE SCALE GENOMIC DNA]</scope>
    <source>
        <strain evidence="2">cv. Old Blush</strain>
    </source>
</reference>
<dbReference type="AlphaFoldDB" id="A0A2P6QYL8"/>
<gene>
    <name evidence="1" type="ORF">RchiOBHm_Chr4g0423511</name>
</gene>
<evidence type="ECO:0000313" key="2">
    <source>
        <dbReference type="Proteomes" id="UP000238479"/>
    </source>
</evidence>
<accession>A0A2P6QYL8</accession>
<name>A0A2P6QYL8_ROSCH</name>
<sequence>MAFERFAMRDESYDERFVMRDESYGVFLNCKAPPVVSERRTIIEDCHGVQFLCSPPVAAQKVIVTPANQYLYATKDEYHGNSWPKTTSTSRPPLPHPLRGYYPQAVSMGNQVPNLTKRLEVPQTARKPITSDEAAKLFGGILITEYRTKKQHRA</sequence>
<dbReference type="EMBL" id="PDCK01000042">
    <property type="protein sequence ID" value="PRQ39287.1"/>
    <property type="molecule type" value="Genomic_DNA"/>
</dbReference>
<comment type="caution">
    <text evidence="1">The sequence shown here is derived from an EMBL/GenBank/DDBJ whole genome shotgun (WGS) entry which is preliminary data.</text>
</comment>
<keyword evidence="2" id="KW-1185">Reference proteome</keyword>
<evidence type="ECO:0000313" key="1">
    <source>
        <dbReference type="EMBL" id="PRQ39287.1"/>
    </source>
</evidence>
<proteinExistence type="predicted"/>